<organism evidence="7">
    <name type="scientific">marine metagenome</name>
    <dbReference type="NCBI Taxonomy" id="408172"/>
    <lineage>
        <taxon>unclassified sequences</taxon>
        <taxon>metagenomes</taxon>
        <taxon>ecological metagenomes</taxon>
    </lineage>
</organism>
<dbReference type="HAMAP" id="MF_01885">
    <property type="entry name" value="tRNA_methyltr_TrmL"/>
    <property type="match status" value="1"/>
</dbReference>
<dbReference type="InterPro" id="IPR029026">
    <property type="entry name" value="tRNA_m1G_MTases_N"/>
</dbReference>
<dbReference type="SUPFAM" id="SSF75217">
    <property type="entry name" value="alpha/beta knot"/>
    <property type="match status" value="1"/>
</dbReference>
<dbReference type="Gene3D" id="3.40.1280.10">
    <property type="match status" value="1"/>
</dbReference>
<dbReference type="EMBL" id="UINC01107141">
    <property type="protein sequence ID" value="SVC72296.1"/>
    <property type="molecule type" value="Genomic_DNA"/>
</dbReference>
<feature type="non-terminal residue" evidence="7">
    <location>
        <position position="1"/>
    </location>
</feature>
<feature type="domain" description="tRNA/rRNA methyltransferase SpoU type" evidence="6">
    <location>
        <begin position="2"/>
        <end position="143"/>
    </location>
</feature>
<dbReference type="InterPro" id="IPR029028">
    <property type="entry name" value="Alpha/beta_knot_MTases"/>
</dbReference>
<keyword evidence="1" id="KW-0963">Cytoplasm</keyword>
<keyword evidence="3" id="KW-0808">Transferase</keyword>
<proteinExistence type="inferred from homology"/>
<evidence type="ECO:0000313" key="7">
    <source>
        <dbReference type="EMBL" id="SVC72296.1"/>
    </source>
</evidence>
<dbReference type="CDD" id="cd18094">
    <property type="entry name" value="SpoU-like_TrmL"/>
    <property type="match status" value="1"/>
</dbReference>
<dbReference type="PANTHER" id="PTHR42971">
    <property type="entry name" value="TRNA (CYTIDINE(34)-2'-O)-METHYLTRANSFERASE"/>
    <property type="match status" value="1"/>
</dbReference>
<keyword evidence="5" id="KW-0819">tRNA processing</keyword>
<evidence type="ECO:0000256" key="3">
    <source>
        <dbReference type="ARBA" id="ARBA00022679"/>
    </source>
</evidence>
<dbReference type="PANTHER" id="PTHR42971:SF1">
    <property type="entry name" value="TRNA (CYTIDINE(34)-2'-O)-METHYLTRANSFERASE"/>
    <property type="match status" value="1"/>
</dbReference>
<sequence length="152" mass="17291">VIHLILLRPEIPQNTGNIGRLCAYSGCRLHLIKPYGFEIDDSRLRRAGMDYWRSLDLSEHDDWESFLASDERPERIYLFTTKAETSIWDTEFRAGDGLLFGNESTGVTPDVLSWAANSKVKIPQFKDGLRSLNLANAVSIGCYEALRQIEVR</sequence>
<protein>
    <recommendedName>
        <fullName evidence="6">tRNA/rRNA methyltransferase SpoU type domain-containing protein</fullName>
    </recommendedName>
</protein>
<evidence type="ECO:0000256" key="2">
    <source>
        <dbReference type="ARBA" id="ARBA00022603"/>
    </source>
</evidence>
<dbReference type="GO" id="GO:0008173">
    <property type="term" value="F:RNA methyltransferase activity"/>
    <property type="evidence" value="ECO:0007669"/>
    <property type="project" value="InterPro"/>
</dbReference>
<dbReference type="GO" id="GO:0002130">
    <property type="term" value="P:wobble position ribose methylation"/>
    <property type="evidence" value="ECO:0007669"/>
    <property type="project" value="TreeGrafter"/>
</dbReference>
<name>A0A382PGE3_9ZZZZ</name>
<dbReference type="Pfam" id="PF00588">
    <property type="entry name" value="SpoU_methylase"/>
    <property type="match status" value="1"/>
</dbReference>
<evidence type="ECO:0000256" key="4">
    <source>
        <dbReference type="ARBA" id="ARBA00022691"/>
    </source>
</evidence>
<gene>
    <name evidence="7" type="ORF">METZ01_LOCUS325150</name>
</gene>
<reference evidence="7" key="1">
    <citation type="submission" date="2018-05" db="EMBL/GenBank/DDBJ databases">
        <authorList>
            <person name="Lanie J.A."/>
            <person name="Ng W.-L."/>
            <person name="Kazmierczak K.M."/>
            <person name="Andrzejewski T.M."/>
            <person name="Davidsen T.M."/>
            <person name="Wayne K.J."/>
            <person name="Tettelin H."/>
            <person name="Glass J.I."/>
            <person name="Rusch D."/>
            <person name="Podicherti R."/>
            <person name="Tsui H.-C.T."/>
            <person name="Winkler M.E."/>
        </authorList>
    </citation>
    <scope>NUCLEOTIDE SEQUENCE</scope>
</reference>
<dbReference type="PIRSF" id="PIRSF029256">
    <property type="entry name" value="SpoU_TrmH_prd"/>
    <property type="match status" value="1"/>
</dbReference>
<keyword evidence="4" id="KW-0949">S-adenosyl-L-methionine</keyword>
<keyword evidence="2" id="KW-0489">Methyltransferase</keyword>
<dbReference type="GO" id="GO:0003723">
    <property type="term" value="F:RNA binding"/>
    <property type="evidence" value="ECO:0007669"/>
    <property type="project" value="InterPro"/>
</dbReference>
<dbReference type="AlphaFoldDB" id="A0A382PGE3"/>
<dbReference type="InterPro" id="IPR016914">
    <property type="entry name" value="TrmL"/>
</dbReference>
<evidence type="ECO:0000256" key="1">
    <source>
        <dbReference type="ARBA" id="ARBA00022490"/>
    </source>
</evidence>
<accession>A0A382PGE3</accession>
<dbReference type="InterPro" id="IPR001537">
    <property type="entry name" value="SpoU_MeTrfase"/>
</dbReference>
<evidence type="ECO:0000256" key="5">
    <source>
        <dbReference type="ARBA" id="ARBA00022694"/>
    </source>
</evidence>
<evidence type="ECO:0000259" key="6">
    <source>
        <dbReference type="Pfam" id="PF00588"/>
    </source>
</evidence>